<name>A0A8H7DC20_9AGAR</name>
<accession>A0A8H7DC20</accession>
<dbReference type="EMBL" id="JACAZI010000002">
    <property type="protein sequence ID" value="KAF7368905.1"/>
    <property type="molecule type" value="Genomic_DNA"/>
</dbReference>
<reference evidence="1" key="1">
    <citation type="submission" date="2020-05" db="EMBL/GenBank/DDBJ databases">
        <title>Mycena genomes resolve the evolution of fungal bioluminescence.</title>
        <authorList>
            <person name="Tsai I.J."/>
        </authorList>
    </citation>
    <scope>NUCLEOTIDE SEQUENCE</scope>
    <source>
        <strain evidence="1">CCC161011</strain>
    </source>
</reference>
<keyword evidence="2" id="KW-1185">Reference proteome</keyword>
<dbReference type="AlphaFoldDB" id="A0A8H7DC20"/>
<sequence length="197" mass="23108">MPFLETPIGGRQYYLRSDLVRATSRLQEATRLDKFQGRGKDGQLVRDRETAVLKVWDRNALNLPAVMKTAQDVIRWQQTVYLDERQKLNNNTSKHLRKILELRGLDQEPAELLRSPTLQKTIKFWHRDLQELSLHAFFTIQPVVLREAFSSQGRHPDDFPRVRDMYNTTPRFRYCALCPQSMKKYDLAGIKKHAAVK</sequence>
<gene>
    <name evidence="1" type="ORF">MVEN_00216400</name>
</gene>
<comment type="caution">
    <text evidence="1">The sequence shown here is derived from an EMBL/GenBank/DDBJ whole genome shotgun (WGS) entry which is preliminary data.</text>
</comment>
<dbReference type="OrthoDB" id="2986154at2759"/>
<protein>
    <submittedName>
        <fullName evidence="1">Uncharacterized protein</fullName>
    </submittedName>
</protein>
<organism evidence="1 2">
    <name type="scientific">Mycena venus</name>
    <dbReference type="NCBI Taxonomy" id="2733690"/>
    <lineage>
        <taxon>Eukaryota</taxon>
        <taxon>Fungi</taxon>
        <taxon>Dikarya</taxon>
        <taxon>Basidiomycota</taxon>
        <taxon>Agaricomycotina</taxon>
        <taxon>Agaricomycetes</taxon>
        <taxon>Agaricomycetidae</taxon>
        <taxon>Agaricales</taxon>
        <taxon>Marasmiineae</taxon>
        <taxon>Mycenaceae</taxon>
        <taxon>Mycena</taxon>
    </lineage>
</organism>
<proteinExistence type="predicted"/>
<evidence type="ECO:0000313" key="2">
    <source>
        <dbReference type="Proteomes" id="UP000620124"/>
    </source>
</evidence>
<dbReference type="Proteomes" id="UP000620124">
    <property type="component" value="Unassembled WGS sequence"/>
</dbReference>
<evidence type="ECO:0000313" key="1">
    <source>
        <dbReference type="EMBL" id="KAF7368905.1"/>
    </source>
</evidence>